<feature type="domain" description="SEA" evidence="1">
    <location>
        <begin position="24"/>
        <end position="86"/>
    </location>
</feature>
<dbReference type="EMBL" id="JABSOD010000035">
    <property type="protein sequence ID" value="NRQ44571.1"/>
    <property type="molecule type" value="Genomic_DNA"/>
</dbReference>
<keyword evidence="3" id="KW-1185">Reference proteome</keyword>
<evidence type="ECO:0000313" key="3">
    <source>
        <dbReference type="Proteomes" id="UP000523161"/>
    </source>
</evidence>
<sequence>MLVNLFREFDRKLLKNNLQLALNKFGQNLMYPNSMECVTRRDYIQHRLGAIFQQMSILKQFIDAHINKYERNNGDTGEQLELTFNAINQLSYCFDNLLFNLGSLSDYFGNYLGLYLYGPKNQTLKWNGFVNKTNVVYSGNSFNALVSKEHREWFTKLHEYRGDIIHRKAILVEVEGFENKRFMPHTVEKLNFEINDSLKKYFHIFRNDENQELYYSAEKIANRTLVGLIEILDASEIISFDESFKNFQR</sequence>
<comment type="caution">
    <text evidence="2">The sequence shown here is derived from an EMBL/GenBank/DDBJ whole genome shotgun (WGS) entry which is preliminary data.</text>
</comment>
<gene>
    <name evidence="2" type="ORF">HRH59_18685</name>
</gene>
<name>A0A7Y5AVC4_9GAMM</name>
<dbReference type="RefSeq" id="WP_173502782.1">
    <property type="nucleotide sequence ID" value="NZ_JABSOD010000035.1"/>
</dbReference>
<reference evidence="2 3" key="1">
    <citation type="submission" date="2020-06" db="EMBL/GenBank/DDBJ databases">
        <title>Rheinheimera sp. nov., a marine bacterium isolated from coastal.</title>
        <authorList>
            <person name="Yu Q."/>
            <person name="Qi Y."/>
            <person name="Pu J."/>
        </authorList>
    </citation>
    <scope>NUCLEOTIDE SEQUENCE [LARGE SCALE GENOMIC DNA]</scope>
    <source>
        <strain evidence="2 3">YQF-2</strain>
    </source>
</reference>
<dbReference type="Pfam" id="PF01390">
    <property type="entry name" value="SEA"/>
    <property type="match status" value="1"/>
</dbReference>
<dbReference type="InterPro" id="IPR000082">
    <property type="entry name" value="SEA_dom"/>
</dbReference>
<protein>
    <recommendedName>
        <fullName evidence="1">SEA domain-containing protein</fullName>
    </recommendedName>
</protein>
<dbReference type="AlphaFoldDB" id="A0A7Y5AVC4"/>
<accession>A0A7Y5AVC4</accession>
<evidence type="ECO:0000313" key="2">
    <source>
        <dbReference type="EMBL" id="NRQ44571.1"/>
    </source>
</evidence>
<proteinExistence type="predicted"/>
<dbReference type="Proteomes" id="UP000523161">
    <property type="component" value="Unassembled WGS sequence"/>
</dbReference>
<organism evidence="2 3">
    <name type="scientific">Rheinheimera lutimaris</name>
    <dbReference type="NCBI Taxonomy" id="2740584"/>
    <lineage>
        <taxon>Bacteria</taxon>
        <taxon>Pseudomonadati</taxon>
        <taxon>Pseudomonadota</taxon>
        <taxon>Gammaproteobacteria</taxon>
        <taxon>Chromatiales</taxon>
        <taxon>Chromatiaceae</taxon>
        <taxon>Rheinheimera</taxon>
    </lineage>
</organism>
<evidence type="ECO:0000259" key="1">
    <source>
        <dbReference type="Pfam" id="PF01390"/>
    </source>
</evidence>